<dbReference type="STRING" id="1798.AWC30_12825"/>
<evidence type="ECO:0000259" key="2">
    <source>
        <dbReference type="Pfam" id="PF12172"/>
    </source>
</evidence>
<dbReference type="Pfam" id="PF12172">
    <property type="entry name" value="zf-ChsH2"/>
    <property type="match status" value="1"/>
</dbReference>
<gene>
    <name evidence="3" type="ORF">AWC30_12825</name>
</gene>
<dbReference type="InterPro" id="IPR022002">
    <property type="entry name" value="ChsH2_Znr"/>
</dbReference>
<feature type="domain" description="ChsH2 C-terminal OB-fold" evidence="1">
    <location>
        <begin position="42"/>
        <end position="107"/>
    </location>
</feature>
<dbReference type="PANTHER" id="PTHR34075:SF5">
    <property type="entry name" value="BLR3430 PROTEIN"/>
    <property type="match status" value="1"/>
</dbReference>
<dbReference type="InterPro" id="IPR002878">
    <property type="entry name" value="ChsH2_C"/>
</dbReference>
<organism evidence="3 4">
    <name type="scientific">Mycolicibacillus trivialis</name>
    <dbReference type="NCBI Taxonomy" id="1798"/>
    <lineage>
        <taxon>Bacteria</taxon>
        <taxon>Bacillati</taxon>
        <taxon>Actinomycetota</taxon>
        <taxon>Actinomycetes</taxon>
        <taxon>Mycobacteriales</taxon>
        <taxon>Mycobacteriaceae</taxon>
        <taxon>Mycolicibacillus</taxon>
    </lineage>
</organism>
<dbReference type="Pfam" id="PF01796">
    <property type="entry name" value="OB_ChsH2_C"/>
    <property type="match status" value="1"/>
</dbReference>
<dbReference type="AlphaFoldDB" id="A0A1X2EHG0"/>
<dbReference type="InterPro" id="IPR052513">
    <property type="entry name" value="Thioester_dehydratase-like"/>
</dbReference>
<reference evidence="3 4" key="1">
    <citation type="submission" date="2016-01" db="EMBL/GenBank/DDBJ databases">
        <title>The new phylogeny of the genus Mycobacterium.</title>
        <authorList>
            <person name="Tarcisio F."/>
            <person name="Conor M."/>
            <person name="Antonella G."/>
            <person name="Elisabetta G."/>
            <person name="Giulia F.S."/>
            <person name="Sara T."/>
            <person name="Anna F."/>
            <person name="Clotilde B."/>
            <person name="Roberto B."/>
            <person name="Veronica D.S."/>
            <person name="Fabio R."/>
            <person name="Monica P."/>
            <person name="Olivier J."/>
            <person name="Enrico T."/>
            <person name="Nicola S."/>
        </authorList>
    </citation>
    <scope>NUCLEOTIDE SEQUENCE [LARGE SCALE GENOMIC DNA]</scope>
    <source>
        <strain evidence="3 4">DSM 44153</strain>
    </source>
</reference>
<dbReference type="Gene3D" id="6.10.30.10">
    <property type="match status" value="1"/>
</dbReference>
<dbReference type="Proteomes" id="UP000193090">
    <property type="component" value="Unassembled WGS sequence"/>
</dbReference>
<comment type="caution">
    <text evidence="3">The sequence shown here is derived from an EMBL/GenBank/DDBJ whole genome shotgun (WGS) entry which is preliminary data.</text>
</comment>
<protein>
    <submittedName>
        <fullName evidence="3">DNA-binding protein</fullName>
    </submittedName>
</protein>
<evidence type="ECO:0000313" key="4">
    <source>
        <dbReference type="Proteomes" id="UP000193090"/>
    </source>
</evidence>
<sequence>MAVRGDTVELIGARCGACGETHFPPQASCRRCGGADLTELRLADRGALWSWTIQRYPPPSPPYRPRAEEFVPFALGYVELAGEVIVETLLDVTDFDQLRIGMPMRLTMIEAPTEDGQATTFAFTPVEEGDR</sequence>
<dbReference type="SUPFAM" id="SSF50249">
    <property type="entry name" value="Nucleic acid-binding proteins"/>
    <property type="match status" value="1"/>
</dbReference>
<evidence type="ECO:0000313" key="3">
    <source>
        <dbReference type="EMBL" id="ORX02157.1"/>
    </source>
</evidence>
<dbReference type="InterPro" id="IPR012340">
    <property type="entry name" value="NA-bd_OB-fold"/>
</dbReference>
<feature type="domain" description="ChsH2 rubredoxin-like zinc ribbon" evidence="2">
    <location>
        <begin position="9"/>
        <end position="37"/>
    </location>
</feature>
<dbReference type="OrthoDB" id="4714412at2"/>
<dbReference type="GO" id="GO:0003677">
    <property type="term" value="F:DNA binding"/>
    <property type="evidence" value="ECO:0007669"/>
    <property type="project" value="UniProtKB-KW"/>
</dbReference>
<dbReference type="PANTHER" id="PTHR34075">
    <property type="entry name" value="BLR3430 PROTEIN"/>
    <property type="match status" value="1"/>
</dbReference>
<keyword evidence="4" id="KW-1185">Reference proteome</keyword>
<proteinExistence type="predicted"/>
<accession>A0A1X2EHG0</accession>
<keyword evidence="3" id="KW-0238">DNA-binding</keyword>
<dbReference type="EMBL" id="LQPZ01000033">
    <property type="protein sequence ID" value="ORX02157.1"/>
    <property type="molecule type" value="Genomic_DNA"/>
</dbReference>
<evidence type="ECO:0000259" key="1">
    <source>
        <dbReference type="Pfam" id="PF01796"/>
    </source>
</evidence>
<name>A0A1X2EHG0_9MYCO</name>